<evidence type="ECO:0000256" key="1">
    <source>
        <dbReference type="SAM" id="MobiDB-lite"/>
    </source>
</evidence>
<gene>
    <name evidence="2" type="ORF">TNCT_573061</name>
</gene>
<feature type="non-terminal residue" evidence="2">
    <location>
        <position position="30"/>
    </location>
</feature>
<evidence type="ECO:0000313" key="2">
    <source>
        <dbReference type="EMBL" id="GFQ68066.1"/>
    </source>
</evidence>
<sequence>MFNPDRMFSTSNKEDNKSARIPTEYERERI</sequence>
<reference evidence="2" key="1">
    <citation type="submission" date="2020-07" db="EMBL/GenBank/DDBJ databases">
        <title>Multicomponent nature underlies the extraordinary mechanical properties of spider dragline silk.</title>
        <authorList>
            <person name="Kono N."/>
            <person name="Nakamura H."/>
            <person name="Mori M."/>
            <person name="Yoshida Y."/>
            <person name="Ohtoshi R."/>
            <person name="Malay A.D."/>
            <person name="Moran D.A.P."/>
            <person name="Tomita M."/>
            <person name="Numata K."/>
            <person name="Arakawa K."/>
        </authorList>
    </citation>
    <scope>NUCLEOTIDE SEQUENCE</scope>
</reference>
<evidence type="ECO:0000313" key="3">
    <source>
        <dbReference type="Proteomes" id="UP000887116"/>
    </source>
</evidence>
<dbReference type="AlphaFoldDB" id="A0A8X6F2S8"/>
<dbReference type="EMBL" id="BMAO01030440">
    <property type="protein sequence ID" value="GFQ68066.1"/>
    <property type="molecule type" value="Genomic_DNA"/>
</dbReference>
<proteinExistence type="predicted"/>
<accession>A0A8X6F2S8</accession>
<comment type="caution">
    <text evidence="2">The sequence shown here is derived from an EMBL/GenBank/DDBJ whole genome shotgun (WGS) entry which is preliminary data.</text>
</comment>
<organism evidence="2 3">
    <name type="scientific">Trichonephila clavata</name>
    <name type="common">Joro spider</name>
    <name type="synonym">Nephila clavata</name>
    <dbReference type="NCBI Taxonomy" id="2740835"/>
    <lineage>
        <taxon>Eukaryota</taxon>
        <taxon>Metazoa</taxon>
        <taxon>Ecdysozoa</taxon>
        <taxon>Arthropoda</taxon>
        <taxon>Chelicerata</taxon>
        <taxon>Arachnida</taxon>
        <taxon>Araneae</taxon>
        <taxon>Araneomorphae</taxon>
        <taxon>Entelegynae</taxon>
        <taxon>Araneoidea</taxon>
        <taxon>Nephilidae</taxon>
        <taxon>Trichonephila</taxon>
    </lineage>
</organism>
<feature type="region of interest" description="Disordered" evidence="1">
    <location>
        <begin position="1"/>
        <end position="30"/>
    </location>
</feature>
<dbReference type="Proteomes" id="UP000887116">
    <property type="component" value="Unassembled WGS sequence"/>
</dbReference>
<protein>
    <submittedName>
        <fullName evidence="2">Uncharacterized protein</fullName>
    </submittedName>
</protein>
<keyword evidence="3" id="KW-1185">Reference proteome</keyword>
<feature type="compositionally biased region" description="Basic and acidic residues" evidence="1">
    <location>
        <begin position="12"/>
        <end position="30"/>
    </location>
</feature>
<name>A0A8X6F2S8_TRICU</name>